<evidence type="ECO:0008006" key="5">
    <source>
        <dbReference type="Google" id="ProtNLM"/>
    </source>
</evidence>
<keyword evidence="4" id="KW-1185">Reference proteome</keyword>
<gene>
    <name evidence="3" type="ORF">GCM10008935_26820</name>
</gene>
<dbReference type="RefSeq" id="WP_343784374.1">
    <property type="nucleotide sequence ID" value="NZ_BAAACZ010000027.1"/>
</dbReference>
<evidence type="ECO:0000313" key="4">
    <source>
        <dbReference type="Proteomes" id="UP001500740"/>
    </source>
</evidence>
<proteinExistence type="predicted"/>
<evidence type="ECO:0000256" key="2">
    <source>
        <dbReference type="SAM" id="SignalP"/>
    </source>
</evidence>
<sequence>MKKVLFILVTMTVIFLTACSSSGDIEGVWELDGEQMEIGDGVMSIQGDFPIEIEYEHLSGDEYEITFMGETDTMEISVSGDELTMESMTTGDQETYDRVE</sequence>
<feature type="region of interest" description="Disordered" evidence="1">
    <location>
        <begin position="80"/>
        <end position="100"/>
    </location>
</feature>
<organism evidence="3 4">
    <name type="scientific">Alkalibacillus silvisoli</name>
    <dbReference type="NCBI Taxonomy" id="392823"/>
    <lineage>
        <taxon>Bacteria</taxon>
        <taxon>Bacillati</taxon>
        <taxon>Bacillota</taxon>
        <taxon>Bacilli</taxon>
        <taxon>Bacillales</taxon>
        <taxon>Bacillaceae</taxon>
        <taxon>Alkalibacillus</taxon>
    </lineage>
</organism>
<dbReference type="PROSITE" id="PS51257">
    <property type="entry name" value="PROKAR_LIPOPROTEIN"/>
    <property type="match status" value="1"/>
</dbReference>
<feature type="chain" id="PRO_5046496969" description="DUF5640 domain-containing protein" evidence="2">
    <location>
        <begin position="23"/>
        <end position="100"/>
    </location>
</feature>
<name>A0ABN1A7M2_9BACI</name>
<keyword evidence="2" id="KW-0732">Signal</keyword>
<reference evidence="3 4" key="1">
    <citation type="journal article" date="2019" name="Int. J. Syst. Evol. Microbiol.">
        <title>The Global Catalogue of Microorganisms (GCM) 10K type strain sequencing project: providing services to taxonomists for standard genome sequencing and annotation.</title>
        <authorList>
            <consortium name="The Broad Institute Genomics Platform"/>
            <consortium name="The Broad Institute Genome Sequencing Center for Infectious Disease"/>
            <person name="Wu L."/>
            <person name="Ma J."/>
        </authorList>
    </citation>
    <scope>NUCLEOTIDE SEQUENCE [LARGE SCALE GENOMIC DNA]</scope>
    <source>
        <strain evidence="3 4">JCM 14193</strain>
    </source>
</reference>
<evidence type="ECO:0000256" key="1">
    <source>
        <dbReference type="SAM" id="MobiDB-lite"/>
    </source>
</evidence>
<comment type="caution">
    <text evidence="3">The sequence shown here is derived from an EMBL/GenBank/DDBJ whole genome shotgun (WGS) entry which is preliminary data.</text>
</comment>
<protein>
    <recommendedName>
        <fullName evidence="5">DUF5640 domain-containing protein</fullName>
    </recommendedName>
</protein>
<feature type="signal peptide" evidence="2">
    <location>
        <begin position="1"/>
        <end position="22"/>
    </location>
</feature>
<accession>A0ABN1A7M2</accession>
<dbReference type="EMBL" id="BAAACZ010000027">
    <property type="protein sequence ID" value="GAA0469591.1"/>
    <property type="molecule type" value="Genomic_DNA"/>
</dbReference>
<evidence type="ECO:0000313" key="3">
    <source>
        <dbReference type="EMBL" id="GAA0469591.1"/>
    </source>
</evidence>
<dbReference type="Proteomes" id="UP001500740">
    <property type="component" value="Unassembled WGS sequence"/>
</dbReference>